<dbReference type="Pfam" id="PF05154">
    <property type="entry name" value="TM2"/>
    <property type="match status" value="1"/>
</dbReference>
<keyword evidence="3 5" id="KW-1133">Transmembrane helix</keyword>
<accession>A0ABR6XEM4</accession>
<evidence type="ECO:0000313" key="7">
    <source>
        <dbReference type="EMBL" id="MBC3811355.1"/>
    </source>
</evidence>
<comment type="caution">
    <text evidence="7">The sequence shown here is derived from an EMBL/GenBank/DDBJ whole genome shotgun (WGS) entry which is preliminary data.</text>
</comment>
<evidence type="ECO:0000256" key="4">
    <source>
        <dbReference type="ARBA" id="ARBA00023136"/>
    </source>
</evidence>
<evidence type="ECO:0000259" key="6">
    <source>
        <dbReference type="Pfam" id="PF05154"/>
    </source>
</evidence>
<keyword evidence="8" id="KW-1185">Reference proteome</keyword>
<protein>
    <submittedName>
        <fullName evidence="7">TM2 domain-containing protein</fullName>
    </submittedName>
</protein>
<dbReference type="Proteomes" id="UP000637632">
    <property type="component" value="Unassembled WGS sequence"/>
</dbReference>
<dbReference type="EMBL" id="JACOFT010000002">
    <property type="protein sequence ID" value="MBC3811355.1"/>
    <property type="molecule type" value="Genomic_DNA"/>
</dbReference>
<organism evidence="7 8">
    <name type="scientific">Undibacterium aquatile</name>
    <dbReference type="NCBI Taxonomy" id="1537398"/>
    <lineage>
        <taxon>Bacteria</taxon>
        <taxon>Pseudomonadati</taxon>
        <taxon>Pseudomonadota</taxon>
        <taxon>Betaproteobacteria</taxon>
        <taxon>Burkholderiales</taxon>
        <taxon>Oxalobacteraceae</taxon>
        <taxon>Undibacterium</taxon>
    </lineage>
</organism>
<evidence type="ECO:0000256" key="3">
    <source>
        <dbReference type="ARBA" id="ARBA00022989"/>
    </source>
</evidence>
<feature type="domain" description="TM2" evidence="6">
    <location>
        <begin position="51"/>
        <end position="100"/>
    </location>
</feature>
<keyword evidence="2 5" id="KW-0812">Transmembrane</keyword>
<sequence>MIREKKLDEKFCADCGEIIKLKAEICPKCGCRQSPVPPATFGISINSPGMKSRTTAGVLALFLGGIGMHKFYLDKPMQGIAYLFFCWTFIPALLAFIEAIRYFSMTDDEFASRLASGKLDHVGKVDLSPAGVTPDTHVKCPDCRALIPKEAKVCQYCRCSLIPQ</sequence>
<name>A0ABR6XEM4_9BURK</name>
<evidence type="ECO:0000256" key="5">
    <source>
        <dbReference type="SAM" id="Phobius"/>
    </source>
</evidence>
<keyword evidence="4 5" id="KW-0472">Membrane</keyword>
<evidence type="ECO:0000313" key="8">
    <source>
        <dbReference type="Proteomes" id="UP000637632"/>
    </source>
</evidence>
<reference evidence="7 8" key="1">
    <citation type="submission" date="2020-08" db="EMBL/GenBank/DDBJ databases">
        <title>Novel species isolated from subtropical streams in China.</title>
        <authorList>
            <person name="Lu H."/>
        </authorList>
    </citation>
    <scope>NUCLEOTIDE SEQUENCE [LARGE SCALE GENOMIC DNA]</scope>
    <source>
        <strain evidence="7 8">CCTCC AB 2015119</strain>
    </source>
</reference>
<evidence type="ECO:0000256" key="1">
    <source>
        <dbReference type="ARBA" id="ARBA00004141"/>
    </source>
</evidence>
<feature type="transmembrane region" description="Helical" evidence="5">
    <location>
        <begin position="79"/>
        <end position="97"/>
    </location>
</feature>
<dbReference type="InterPro" id="IPR007829">
    <property type="entry name" value="TM2"/>
</dbReference>
<dbReference type="RefSeq" id="WP_190478591.1">
    <property type="nucleotide sequence ID" value="NZ_JACOFT010000002.1"/>
</dbReference>
<gene>
    <name evidence="7" type="ORF">H8K26_07855</name>
</gene>
<evidence type="ECO:0000256" key="2">
    <source>
        <dbReference type="ARBA" id="ARBA00022692"/>
    </source>
</evidence>
<proteinExistence type="predicted"/>
<feature type="transmembrane region" description="Helical" evidence="5">
    <location>
        <begin position="54"/>
        <end position="73"/>
    </location>
</feature>
<comment type="subcellular location">
    <subcellularLocation>
        <location evidence="1">Membrane</location>
        <topology evidence="1">Multi-pass membrane protein</topology>
    </subcellularLocation>
</comment>